<dbReference type="InterPro" id="IPR011990">
    <property type="entry name" value="TPR-like_helical_dom_sf"/>
</dbReference>
<dbReference type="PANTHER" id="PTHR44227:SF3">
    <property type="entry name" value="PROTEIN O-MANNOSYL-TRANSFERASE TMTC4"/>
    <property type="match status" value="1"/>
</dbReference>
<evidence type="ECO:0000256" key="2">
    <source>
        <dbReference type="ARBA" id="ARBA00022803"/>
    </source>
</evidence>
<organism evidence="3 4">
    <name type="scientific">Fulvivirga imtechensis AK7</name>
    <dbReference type="NCBI Taxonomy" id="1237149"/>
    <lineage>
        <taxon>Bacteria</taxon>
        <taxon>Pseudomonadati</taxon>
        <taxon>Bacteroidota</taxon>
        <taxon>Cytophagia</taxon>
        <taxon>Cytophagales</taxon>
        <taxon>Fulvivirgaceae</taxon>
        <taxon>Fulvivirga</taxon>
    </lineage>
</organism>
<protein>
    <submittedName>
        <fullName evidence="3">O-linked GlcNAc transferase, putative</fullName>
    </submittedName>
</protein>
<evidence type="ECO:0000313" key="3">
    <source>
        <dbReference type="EMBL" id="ELR71179.1"/>
    </source>
</evidence>
<dbReference type="InterPro" id="IPR052346">
    <property type="entry name" value="O-mannosyl-transferase_TMTC"/>
</dbReference>
<evidence type="ECO:0000313" key="4">
    <source>
        <dbReference type="Proteomes" id="UP000011135"/>
    </source>
</evidence>
<dbReference type="GO" id="GO:0016740">
    <property type="term" value="F:transferase activity"/>
    <property type="evidence" value="ECO:0007669"/>
    <property type="project" value="UniProtKB-KW"/>
</dbReference>
<keyword evidence="2" id="KW-0802">TPR repeat</keyword>
<proteinExistence type="predicted"/>
<dbReference type="Gene3D" id="1.25.40.10">
    <property type="entry name" value="Tetratricopeptide repeat domain"/>
    <property type="match status" value="1"/>
</dbReference>
<dbReference type="PANTHER" id="PTHR44227">
    <property type="match status" value="1"/>
</dbReference>
<keyword evidence="4" id="KW-1185">Reference proteome</keyword>
<dbReference type="EMBL" id="AMZN01000044">
    <property type="protein sequence ID" value="ELR71179.1"/>
    <property type="molecule type" value="Genomic_DNA"/>
</dbReference>
<dbReference type="RefSeq" id="WP_009580320.1">
    <property type="nucleotide sequence ID" value="NZ_AMZN01000044.1"/>
</dbReference>
<dbReference type="SUPFAM" id="SSF48452">
    <property type="entry name" value="TPR-like"/>
    <property type="match status" value="1"/>
</dbReference>
<name>L8JUF0_9BACT</name>
<dbReference type="Proteomes" id="UP000011135">
    <property type="component" value="Unassembled WGS sequence"/>
</dbReference>
<comment type="caution">
    <text evidence="3">The sequence shown here is derived from an EMBL/GenBank/DDBJ whole genome shotgun (WGS) entry which is preliminary data.</text>
</comment>
<gene>
    <name evidence="3" type="ORF">C900_02983</name>
</gene>
<keyword evidence="3" id="KW-0808">Transferase</keyword>
<dbReference type="STRING" id="1237149.C900_02983"/>
<dbReference type="AlphaFoldDB" id="L8JUF0"/>
<sequence>MTTQALQQYVLDAERAFERQEWLEGKELLHEALEIEPVYAQAHNHLGWLYIYHLTDYALAEMHLNLALKYAPGYHAPYIHMAQLLFDAGRLDELEALLNKATKVTGVQKSFIYNDFGRTQEVRGRYRKAISHYKLAARWSFDEREIQTIKDNIRRCRQKRWMLFW</sequence>
<dbReference type="OrthoDB" id="791132at2"/>
<evidence type="ECO:0000256" key="1">
    <source>
        <dbReference type="ARBA" id="ARBA00022737"/>
    </source>
</evidence>
<accession>L8JUF0</accession>
<keyword evidence="1" id="KW-0677">Repeat</keyword>
<dbReference type="eggNOG" id="COG0457">
    <property type="taxonomic scope" value="Bacteria"/>
</dbReference>
<reference evidence="3 4" key="1">
    <citation type="submission" date="2012-12" db="EMBL/GenBank/DDBJ databases">
        <title>Genome assembly of Fulvivirga imtechensis AK7.</title>
        <authorList>
            <person name="Nupur N."/>
            <person name="Khatri I."/>
            <person name="Kumar R."/>
            <person name="Subramanian S."/>
            <person name="Pinnaka A."/>
        </authorList>
    </citation>
    <scope>NUCLEOTIDE SEQUENCE [LARGE SCALE GENOMIC DNA]</scope>
    <source>
        <strain evidence="3 4">AK7</strain>
    </source>
</reference>